<sequence>MVNLLGIGVLLAFMMSGVAFAMMFVNFPVAWPGLTSAVGKDFVKVATPSSLRLQWDRVGGGNDAEGYSLYIWDLPLLSEVTLPPVDVGNASEEIADFGGLQTRSTYKVEIYTKSLGGGVFSQLLYGGTYTTGVGETRIGVNVSAVYRGAVPPPYTVTVRRDGGATGRLYKVSPAQLGTSQAEYEVTGLEPGRPYRVEVWAVRADGEERLAYLFMTSTSSQ</sequence>
<dbReference type="InterPro" id="IPR036116">
    <property type="entry name" value="FN3_sf"/>
</dbReference>
<evidence type="ECO:0000313" key="3">
    <source>
        <dbReference type="RefSeq" id="XP_035681406.1"/>
    </source>
</evidence>
<gene>
    <name evidence="3" type="primary">LOC118419181</name>
</gene>
<feature type="domain" description="Fibronectin type-III" evidence="1">
    <location>
        <begin position="37"/>
        <end position="134"/>
    </location>
</feature>
<dbReference type="Gene3D" id="2.60.40.10">
    <property type="entry name" value="Immunoglobulins"/>
    <property type="match status" value="1"/>
</dbReference>
<name>A0A9J7MWJ0_BRAFL</name>
<evidence type="ECO:0000313" key="2">
    <source>
        <dbReference type="Proteomes" id="UP000001554"/>
    </source>
</evidence>
<dbReference type="OrthoDB" id="10351248at2759"/>
<dbReference type="SMART" id="SM00060">
    <property type="entry name" value="FN3"/>
    <property type="match status" value="1"/>
</dbReference>
<dbReference type="PROSITE" id="PS50853">
    <property type="entry name" value="FN3"/>
    <property type="match status" value="1"/>
</dbReference>
<dbReference type="AlphaFoldDB" id="A0A9J7MWJ0"/>
<dbReference type="Pfam" id="PF00041">
    <property type="entry name" value="fn3"/>
    <property type="match status" value="1"/>
</dbReference>
<dbReference type="InterPro" id="IPR003961">
    <property type="entry name" value="FN3_dom"/>
</dbReference>
<dbReference type="InterPro" id="IPR013783">
    <property type="entry name" value="Ig-like_fold"/>
</dbReference>
<organism evidence="2 3">
    <name type="scientific">Branchiostoma floridae</name>
    <name type="common">Florida lancelet</name>
    <name type="synonym">Amphioxus</name>
    <dbReference type="NCBI Taxonomy" id="7739"/>
    <lineage>
        <taxon>Eukaryota</taxon>
        <taxon>Metazoa</taxon>
        <taxon>Chordata</taxon>
        <taxon>Cephalochordata</taxon>
        <taxon>Leptocardii</taxon>
        <taxon>Amphioxiformes</taxon>
        <taxon>Branchiostomatidae</taxon>
        <taxon>Branchiostoma</taxon>
    </lineage>
</organism>
<evidence type="ECO:0000259" key="1">
    <source>
        <dbReference type="PROSITE" id="PS50853"/>
    </source>
</evidence>
<dbReference type="RefSeq" id="XP_035681406.1">
    <property type="nucleotide sequence ID" value="XM_035825513.1"/>
</dbReference>
<dbReference type="SUPFAM" id="SSF49265">
    <property type="entry name" value="Fibronectin type III"/>
    <property type="match status" value="1"/>
</dbReference>
<protein>
    <submittedName>
        <fullName evidence="3">Uncharacterized protein LOC118419181</fullName>
    </submittedName>
</protein>
<dbReference type="GeneID" id="118419181"/>
<dbReference type="KEGG" id="bfo:118419181"/>
<proteinExistence type="predicted"/>
<accession>A0A9J7MWJ0</accession>
<dbReference type="Proteomes" id="UP000001554">
    <property type="component" value="Chromosome 7"/>
</dbReference>
<dbReference type="CDD" id="cd00063">
    <property type="entry name" value="FN3"/>
    <property type="match status" value="2"/>
</dbReference>
<reference evidence="2" key="1">
    <citation type="journal article" date="2020" name="Nat. Ecol. Evol.">
        <title>Deeply conserved synteny resolves early events in vertebrate evolution.</title>
        <authorList>
            <person name="Simakov O."/>
            <person name="Marletaz F."/>
            <person name="Yue J.X."/>
            <person name="O'Connell B."/>
            <person name="Jenkins J."/>
            <person name="Brandt A."/>
            <person name="Calef R."/>
            <person name="Tung C.H."/>
            <person name="Huang T.K."/>
            <person name="Schmutz J."/>
            <person name="Satoh N."/>
            <person name="Yu J.K."/>
            <person name="Putnam N.H."/>
            <person name="Green R.E."/>
            <person name="Rokhsar D.S."/>
        </authorList>
    </citation>
    <scope>NUCLEOTIDE SEQUENCE [LARGE SCALE GENOMIC DNA]</scope>
    <source>
        <strain evidence="2">S238N-H82</strain>
    </source>
</reference>
<reference evidence="3" key="2">
    <citation type="submission" date="2025-08" db="UniProtKB">
        <authorList>
            <consortium name="RefSeq"/>
        </authorList>
    </citation>
    <scope>IDENTIFICATION</scope>
    <source>
        <strain evidence="3">S238N-H82</strain>
        <tissue evidence="3">Testes</tissue>
    </source>
</reference>
<keyword evidence="2" id="KW-1185">Reference proteome</keyword>